<evidence type="ECO:0000313" key="3">
    <source>
        <dbReference type="Proteomes" id="UP000006820"/>
    </source>
</evidence>
<evidence type="ECO:0000313" key="2">
    <source>
        <dbReference type="EMBL" id="BAD58554.1"/>
    </source>
</evidence>
<protein>
    <submittedName>
        <fullName evidence="2">Uncharacterized protein</fullName>
    </submittedName>
</protein>
<gene>
    <name evidence="2" type="ordered locus">NFA_37060</name>
</gene>
<feature type="transmembrane region" description="Helical" evidence="1">
    <location>
        <begin position="20"/>
        <end position="40"/>
    </location>
</feature>
<keyword evidence="1" id="KW-1133">Transmembrane helix</keyword>
<organism evidence="2 3">
    <name type="scientific">Nocardia farcinica (strain IFM 10152)</name>
    <dbReference type="NCBI Taxonomy" id="247156"/>
    <lineage>
        <taxon>Bacteria</taxon>
        <taxon>Bacillati</taxon>
        <taxon>Actinomycetota</taxon>
        <taxon>Actinomycetes</taxon>
        <taxon>Mycobacteriales</taxon>
        <taxon>Nocardiaceae</taxon>
        <taxon>Nocardia</taxon>
    </lineage>
</organism>
<proteinExistence type="predicted"/>
<evidence type="ECO:0000256" key="1">
    <source>
        <dbReference type="SAM" id="Phobius"/>
    </source>
</evidence>
<keyword evidence="3" id="KW-1185">Reference proteome</keyword>
<name>Q5YTD7_NOCFA</name>
<accession>Q5YTD7</accession>
<keyword evidence="1" id="KW-0812">Transmembrane</keyword>
<dbReference type="AlphaFoldDB" id="Q5YTD7"/>
<dbReference type="Proteomes" id="UP000006820">
    <property type="component" value="Chromosome"/>
</dbReference>
<dbReference type="KEGG" id="nfa:NFA_37060"/>
<reference evidence="2 3" key="1">
    <citation type="journal article" date="2004" name="Proc. Natl. Acad. Sci. U.S.A.">
        <title>The complete genomic sequence of Nocardia farcinica IFM 10152.</title>
        <authorList>
            <person name="Ishikawa J."/>
            <person name="Yamashita A."/>
            <person name="Mikami Y."/>
            <person name="Hoshino Y."/>
            <person name="Kurita H."/>
            <person name="Hotta K."/>
            <person name="Shiba T."/>
            <person name="Hattori M."/>
        </authorList>
    </citation>
    <scope>NUCLEOTIDE SEQUENCE [LARGE SCALE GENOMIC DNA]</scope>
    <source>
        <strain evidence="2 3">IFM 10152</strain>
    </source>
</reference>
<dbReference type="HOGENOM" id="CLU_3009745_0_0_11"/>
<keyword evidence="1" id="KW-0472">Membrane</keyword>
<sequence>MPAQSARGAARRPGARARRVWRWPLPMSYLLYDFLLPIVGPSIAEYWAHLLVVAPL</sequence>
<dbReference type="EMBL" id="AP006618">
    <property type="protein sequence ID" value="BAD58554.1"/>
    <property type="molecule type" value="Genomic_DNA"/>
</dbReference>
<dbReference type="STRING" id="247156.NFA_37060"/>